<name>A0ABY3XZS2_9ACTN</name>
<feature type="domain" description="Amine oxidase" evidence="2">
    <location>
        <begin position="16"/>
        <end position="446"/>
    </location>
</feature>
<dbReference type="RefSeq" id="WP_242755758.1">
    <property type="nucleotide sequence ID" value="NZ_CP093846.1"/>
</dbReference>
<dbReference type="SUPFAM" id="SSF51905">
    <property type="entry name" value="FAD/NAD(P)-binding domain"/>
    <property type="match status" value="1"/>
</dbReference>
<proteinExistence type="predicted"/>
<protein>
    <submittedName>
        <fullName evidence="3">FAD-dependent oxidoreductase</fullName>
    </submittedName>
</protein>
<organism evidence="3 4">
    <name type="scientific">Streptomyces tubbatahanensis</name>
    <dbReference type="NCBI Taxonomy" id="2923272"/>
    <lineage>
        <taxon>Bacteria</taxon>
        <taxon>Bacillati</taxon>
        <taxon>Actinomycetota</taxon>
        <taxon>Actinomycetes</taxon>
        <taxon>Kitasatosporales</taxon>
        <taxon>Streptomycetaceae</taxon>
        <taxon>Streptomyces</taxon>
    </lineage>
</organism>
<keyword evidence="4" id="KW-1185">Reference proteome</keyword>
<dbReference type="InterPro" id="IPR002937">
    <property type="entry name" value="Amino_oxidase"/>
</dbReference>
<evidence type="ECO:0000259" key="2">
    <source>
        <dbReference type="Pfam" id="PF01593"/>
    </source>
</evidence>
<sequence length="478" mass="50685">MSGRPELDAVVVGAGVAGLTAAHELRRAGLRVRVLEERAEVGGRMHSFRHGGWTVDEGAEQISEHGYRATWELLRRLGVPDEEVPLIGKPIGVWRSGRAHPGVAARNAPVAGAGLTPRARLDLLRMTAWLARHGSAFDGDRPERTPTGAATVAEFAHRYHPDLHDYLLQPVAGNFFGWRTEHSAAAPLLSLLASVGTTERWRTYRDGMDALTRRLAEDLDVVTGTPVREVVSEPGFARVRLAGGAGGTGGADSEMTARAVVLAVPAPVAARLHANAPADELPFLTACTFTPVLKVSCLLDRPLAPPSPRPLYVLLTPAAEESVLSGIIVDHAKHPSRAPAGKGLLTLMAAPGQLPALLRAPDKEVADQLVAAAERYVPGLHRACTETFVHGFAHGLPEATPQALHHRGAFARRPVRPVEYAGDWLTLRPASEGAVRAGALAASRVLATVRPRPPRPGPGPSHRRSASGALVGGGKETE</sequence>
<dbReference type="Proteomes" id="UP001202244">
    <property type="component" value="Chromosome"/>
</dbReference>
<dbReference type="Pfam" id="PF01593">
    <property type="entry name" value="Amino_oxidase"/>
    <property type="match status" value="1"/>
</dbReference>
<dbReference type="InterPro" id="IPR036188">
    <property type="entry name" value="FAD/NAD-bd_sf"/>
</dbReference>
<feature type="region of interest" description="Disordered" evidence="1">
    <location>
        <begin position="447"/>
        <end position="478"/>
    </location>
</feature>
<evidence type="ECO:0000256" key="1">
    <source>
        <dbReference type="SAM" id="MobiDB-lite"/>
    </source>
</evidence>
<dbReference type="EMBL" id="CP093846">
    <property type="protein sequence ID" value="UNS99834.1"/>
    <property type="molecule type" value="Genomic_DNA"/>
</dbReference>
<gene>
    <name evidence="3" type="ORF">MMF93_27825</name>
</gene>
<evidence type="ECO:0000313" key="3">
    <source>
        <dbReference type="EMBL" id="UNS99834.1"/>
    </source>
</evidence>
<evidence type="ECO:0000313" key="4">
    <source>
        <dbReference type="Proteomes" id="UP001202244"/>
    </source>
</evidence>
<accession>A0ABY3XZS2</accession>
<dbReference type="InterPro" id="IPR050464">
    <property type="entry name" value="Zeta_carotene_desat/Oxidored"/>
</dbReference>
<dbReference type="Gene3D" id="3.50.50.60">
    <property type="entry name" value="FAD/NAD(P)-binding domain"/>
    <property type="match status" value="1"/>
</dbReference>
<dbReference type="PANTHER" id="PTHR42923">
    <property type="entry name" value="PROTOPORPHYRINOGEN OXIDASE"/>
    <property type="match status" value="1"/>
</dbReference>
<dbReference type="SUPFAM" id="SSF54373">
    <property type="entry name" value="FAD-linked reductases, C-terminal domain"/>
    <property type="match status" value="1"/>
</dbReference>
<reference evidence="3 4" key="1">
    <citation type="journal article" date="2023" name="Microbiol. Spectr.">
        <title>Synergy between Genome Mining, Metabolomics, and Bioinformatics Uncovers Antibacterial Chlorinated Carbazole Alkaloids and Their Biosynthetic Gene Cluster from Streptomyces tubbatahanensis sp. nov., a Novel Actinomycete Isolated from Sulu Sea, Philippines.</title>
        <authorList>
            <person name="Tenebro C.P."/>
            <person name="Trono D.J.V.L."/>
            <person name="Balida L.A.P."/>
            <person name="Bayog L.K.A."/>
            <person name="Bruna J.R."/>
            <person name="Sabido E.M."/>
            <person name="Caspe D.P.C."/>
            <person name="de Los Santos E.L.C."/>
            <person name="Saludes J.P."/>
            <person name="Dalisay D.S."/>
        </authorList>
    </citation>
    <scope>NUCLEOTIDE SEQUENCE [LARGE SCALE GENOMIC DNA]</scope>
    <source>
        <strain evidence="3 4">DSD3025</strain>
    </source>
</reference>